<feature type="compositionally biased region" description="Basic and acidic residues" evidence="1">
    <location>
        <begin position="32"/>
        <end position="42"/>
    </location>
</feature>
<proteinExistence type="predicted"/>
<evidence type="ECO:0000313" key="2">
    <source>
        <dbReference type="EMBL" id="MFB9523165.1"/>
    </source>
</evidence>
<dbReference type="EMBL" id="JBHMCR010000016">
    <property type="protein sequence ID" value="MFB9523165.1"/>
    <property type="molecule type" value="Genomic_DNA"/>
</dbReference>
<evidence type="ECO:0000256" key="1">
    <source>
        <dbReference type="SAM" id="MobiDB-lite"/>
    </source>
</evidence>
<organism evidence="2 3">
    <name type="scientific">Streptomyces cremeus</name>
    <dbReference type="NCBI Taxonomy" id="66881"/>
    <lineage>
        <taxon>Bacteria</taxon>
        <taxon>Bacillati</taxon>
        <taxon>Actinomycetota</taxon>
        <taxon>Actinomycetes</taxon>
        <taxon>Kitasatosporales</taxon>
        <taxon>Streptomycetaceae</taxon>
        <taxon>Streptomyces</taxon>
    </lineage>
</organism>
<sequence>MKKEQREQSAVRVSGYRERAQRRRTVQSAGGPERRLDAHGGG</sequence>
<keyword evidence="3" id="KW-1185">Reference proteome</keyword>
<protein>
    <submittedName>
        <fullName evidence="2">Uncharacterized protein</fullName>
    </submittedName>
</protein>
<gene>
    <name evidence="2" type="ORF">ACFFTU_24800</name>
</gene>
<evidence type="ECO:0000313" key="3">
    <source>
        <dbReference type="Proteomes" id="UP001589718"/>
    </source>
</evidence>
<reference evidence="2 3" key="1">
    <citation type="submission" date="2024-09" db="EMBL/GenBank/DDBJ databases">
        <authorList>
            <person name="Sun Q."/>
            <person name="Mori K."/>
        </authorList>
    </citation>
    <scope>NUCLEOTIDE SEQUENCE [LARGE SCALE GENOMIC DNA]</scope>
    <source>
        <strain evidence="2 3">JCM 4362</strain>
    </source>
</reference>
<feature type="compositionally biased region" description="Basic and acidic residues" evidence="1">
    <location>
        <begin position="1"/>
        <end position="19"/>
    </location>
</feature>
<accession>A0ABV5PIY3</accession>
<dbReference type="Proteomes" id="UP001589718">
    <property type="component" value="Unassembled WGS sequence"/>
</dbReference>
<dbReference type="RefSeq" id="WP_345219824.1">
    <property type="nucleotide sequence ID" value="NZ_BAAAXE010000002.1"/>
</dbReference>
<feature type="region of interest" description="Disordered" evidence="1">
    <location>
        <begin position="1"/>
        <end position="42"/>
    </location>
</feature>
<comment type="caution">
    <text evidence="2">The sequence shown here is derived from an EMBL/GenBank/DDBJ whole genome shotgun (WGS) entry which is preliminary data.</text>
</comment>
<name>A0ABV5PIY3_STRCM</name>